<dbReference type="Proteomes" id="UP000236743">
    <property type="component" value="Unassembled WGS sequence"/>
</dbReference>
<dbReference type="OrthoDB" id="7907961at2"/>
<sequence>MQDFIEGFPFTTPRLAFAPPFADYVEDVVLAADVVQHVAIPSSARFVLLNFDGDVRAKVGVPGTVLASPSVSTTNGAGSELNPTARRIPATLADGSTVPSHIVLRASLACKGSLAFYK</sequence>
<proteinExistence type="predicted"/>
<protein>
    <submittedName>
        <fullName evidence="1">Uncharacterized protein</fullName>
    </submittedName>
</protein>
<reference evidence="1 2" key="1">
    <citation type="submission" date="2016-10" db="EMBL/GenBank/DDBJ databases">
        <authorList>
            <person name="de Groot N.N."/>
        </authorList>
    </citation>
    <scope>NUCLEOTIDE SEQUENCE [LARGE SCALE GENOMIC DNA]</scope>
    <source>
        <strain evidence="1 2">DSM 26656</strain>
    </source>
</reference>
<accession>A0A1H6BH15</accession>
<gene>
    <name evidence="1" type="ORF">SAMN04488115_107230</name>
</gene>
<evidence type="ECO:0000313" key="2">
    <source>
        <dbReference type="Proteomes" id="UP000236743"/>
    </source>
</evidence>
<dbReference type="RefSeq" id="WP_103873815.1">
    <property type="nucleotide sequence ID" value="NZ_FNUY01000007.1"/>
</dbReference>
<evidence type="ECO:0000313" key="1">
    <source>
        <dbReference type="EMBL" id="SEG60051.1"/>
    </source>
</evidence>
<name>A0A1H6BH15_9HYPH</name>
<dbReference type="AlphaFoldDB" id="A0A1H6BH15"/>
<dbReference type="EMBL" id="FNUY01000007">
    <property type="protein sequence ID" value="SEG60051.1"/>
    <property type="molecule type" value="Genomic_DNA"/>
</dbReference>
<organism evidence="1 2">
    <name type="scientific">Bosea lathyri</name>
    <dbReference type="NCBI Taxonomy" id="1036778"/>
    <lineage>
        <taxon>Bacteria</taxon>
        <taxon>Pseudomonadati</taxon>
        <taxon>Pseudomonadota</taxon>
        <taxon>Alphaproteobacteria</taxon>
        <taxon>Hyphomicrobiales</taxon>
        <taxon>Boseaceae</taxon>
        <taxon>Bosea</taxon>
    </lineage>
</organism>
<keyword evidence="2" id="KW-1185">Reference proteome</keyword>